<evidence type="ECO:0000256" key="8">
    <source>
        <dbReference type="ARBA" id="ARBA00023136"/>
    </source>
</evidence>
<dbReference type="Gene3D" id="3.40.50.360">
    <property type="match status" value="1"/>
</dbReference>
<evidence type="ECO:0000256" key="6">
    <source>
        <dbReference type="ARBA" id="ARBA00022692"/>
    </source>
</evidence>
<keyword evidence="4" id="KW-1003">Cell membrane</keyword>
<comment type="pathway">
    <text evidence="2">Quinol/quinone metabolism; menaquinone biosynthesis.</text>
</comment>
<organism evidence="11 12">
    <name type="scientific">Roseinatronobacter alkalisoli</name>
    <dbReference type="NCBI Taxonomy" id="3028235"/>
    <lineage>
        <taxon>Bacteria</taxon>
        <taxon>Pseudomonadati</taxon>
        <taxon>Pseudomonadota</taxon>
        <taxon>Alphaproteobacteria</taxon>
        <taxon>Rhodobacterales</taxon>
        <taxon>Paracoccaceae</taxon>
        <taxon>Roseinatronobacter</taxon>
    </lineage>
</organism>
<evidence type="ECO:0000256" key="2">
    <source>
        <dbReference type="ARBA" id="ARBA00004863"/>
    </source>
</evidence>
<keyword evidence="6 9" id="KW-0812">Transmembrane</keyword>
<evidence type="ECO:0000256" key="9">
    <source>
        <dbReference type="SAM" id="Phobius"/>
    </source>
</evidence>
<comment type="caution">
    <text evidence="11">The sequence shown here is derived from an EMBL/GenBank/DDBJ whole genome shotgun (WGS) entry which is preliminary data.</text>
</comment>
<name>A0ABT5T7J2_9RHOB</name>
<dbReference type="PANTHER" id="PTHR13929">
    <property type="entry name" value="1,4-DIHYDROXY-2-NAPHTHOATE OCTAPRENYLTRANSFERASE"/>
    <property type="match status" value="1"/>
</dbReference>
<dbReference type="CDD" id="cd13962">
    <property type="entry name" value="PT_UbiA_UBIAD1"/>
    <property type="match status" value="1"/>
</dbReference>
<reference evidence="11" key="1">
    <citation type="submission" date="2023-02" db="EMBL/GenBank/DDBJ databases">
        <title>Description of Roseinatronobacter alkalisoli sp. nov., an alkaliphilic bacerium isolated from soda soil.</title>
        <authorList>
            <person name="Wei W."/>
        </authorList>
    </citation>
    <scope>NUCLEOTIDE SEQUENCE</scope>
    <source>
        <strain evidence="11">HJB301</strain>
    </source>
</reference>
<comment type="subcellular location">
    <subcellularLocation>
        <location evidence="1">Membrane</location>
        <topology evidence="1">Multi-pass membrane protein</topology>
    </subcellularLocation>
</comment>
<feature type="transmembrane region" description="Helical" evidence="9">
    <location>
        <begin position="235"/>
        <end position="254"/>
    </location>
</feature>
<dbReference type="Pfam" id="PF02525">
    <property type="entry name" value="Flavodoxin_2"/>
    <property type="match status" value="1"/>
</dbReference>
<gene>
    <name evidence="11" type="ORF">PUT78_08270</name>
</gene>
<protein>
    <submittedName>
        <fullName evidence="11">NAD(P)H-dependent oxidoreductase</fullName>
    </submittedName>
</protein>
<dbReference type="InterPro" id="IPR029039">
    <property type="entry name" value="Flavoprotein-like_sf"/>
</dbReference>
<keyword evidence="8 9" id="KW-0472">Membrane</keyword>
<evidence type="ECO:0000256" key="1">
    <source>
        <dbReference type="ARBA" id="ARBA00004141"/>
    </source>
</evidence>
<evidence type="ECO:0000256" key="4">
    <source>
        <dbReference type="ARBA" id="ARBA00022475"/>
    </source>
</evidence>
<evidence type="ECO:0000259" key="10">
    <source>
        <dbReference type="Pfam" id="PF02525"/>
    </source>
</evidence>
<dbReference type="Pfam" id="PF01040">
    <property type="entry name" value="UbiA"/>
    <property type="match status" value="1"/>
</dbReference>
<keyword evidence="7 9" id="KW-1133">Transmembrane helix</keyword>
<keyword evidence="12" id="KW-1185">Reference proteome</keyword>
<dbReference type="InterPro" id="IPR003680">
    <property type="entry name" value="Flavodoxin_fold"/>
</dbReference>
<feature type="transmembrane region" description="Helical" evidence="9">
    <location>
        <begin position="206"/>
        <end position="229"/>
    </location>
</feature>
<dbReference type="Gene3D" id="1.10.357.140">
    <property type="entry name" value="UbiA prenyltransferase"/>
    <property type="match status" value="1"/>
</dbReference>
<evidence type="ECO:0000313" key="12">
    <source>
        <dbReference type="Proteomes" id="UP001431784"/>
    </source>
</evidence>
<proteinExistence type="predicted"/>
<evidence type="ECO:0000313" key="11">
    <source>
        <dbReference type="EMBL" id="MDD7971093.1"/>
    </source>
</evidence>
<feature type="transmembrane region" description="Helical" evidence="9">
    <location>
        <begin position="293"/>
        <end position="311"/>
    </location>
</feature>
<evidence type="ECO:0000256" key="3">
    <source>
        <dbReference type="ARBA" id="ARBA00022428"/>
    </source>
</evidence>
<dbReference type="Proteomes" id="UP001431784">
    <property type="component" value="Unassembled WGS sequence"/>
</dbReference>
<feature type="transmembrane region" description="Helical" evidence="9">
    <location>
        <begin position="317"/>
        <end position="335"/>
    </location>
</feature>
<feature type="transmembrane region" description="Helical" evidence="9">
    <location>
        <begin position="474"/>
        <end position="494"/>
    </location>
</feature>
<dbReference type="SUPFAM" id="SSF52218">
    <property type="entry name" value="Flavoproteins"/>
    <property type="match status" value="1"/>
</dbReference>
<evidence type="ECO:0000256" key="5">
    <source>
        <dbReference type="ARBA" id="ARBA00022679"/>
    </source>
</evidence>
<dbReference type="RefSeq" id="WP_274351800.1">
    <property type="nucleotide sequence ID" value="NZ_JAQZSM010000005.1"/>
</dbReference>
<feature type="transmembrane region" description="Helical" evidence="9">
    <location>
        <begin position="417"/>
        <end position="438"/>
    </location>
</feature>
<keyword evidence="3" id="KW-0474">Menaquinone biosynthesis</keyword>
<dbReference type="InterPro" id="IPR000537">
    <property type="entry name" value="UbiA_prenyltransferase"/>
</dbReference>
<dbReference type="EMBL" id="JAQZSM010000005">
    <property type="protein sequence ID" value="MDD7971093.1"/>
    <property type="molecule type" value="Genomic_DNA"/>
</dbReference>
<dbReference type="PANTHER" id="PTHR13929:SF0">
    <property type="entry name" value="UBIA PRENYLTRANSFERASE DOMAIN-CONTAINING PROTEIN 1"/>
    <property type="match status" value="1"/>
</dbReference>
<evidence type="ECO:0000256" key="7">
    <source>
        <dbReference type="ARBA" id="ARBA00022989"/>
    </source>
</evidence>
<feature type="domain" description="Flavodoxin-like fold" evidence="10">
    <location>
        <begin position="1"/>
        <end position="165"/>
    </location>
</feature>
<accession>A0ABT5T7J2</accession>
<sequence>MNLLVILGHPRTESLCGALAGAYAAGAESAGCTVKTLSLGEMNFNSDVEMPSPADQALEPDLAHARDLIDWAEHLVFVFPNWWGMMPARLKGFLDRVLYPGFAFREEAGHHYGLLAPRTAELLITMDVPPPVYRWVQGAPGEHAMTRATLGLCGIKTVRVHHFSPPSHSDAPTRARWITQARVLGERLANGPRGPVRRHLHLLGQWLLAVRPQFFPMSVLAYTLGALLLLQPLDALAFGAGLVAMMALKVATVLSNDIFDRDSDAVNRHWGPFNGGGRSLHEGVLSLGDLWRGVYVALTICAVASLLLLLVVPAPGATALVLGVLAVLALGYTLPPLKLSHRGLGEMDVALTHGPGVLLLGYVAQGGDPFTADVWATGLAIGLSVLPAIILAGIPDRAADAAAGKITLPVRLGPARAARLALGLTVASALAAVLLALLVAPVSVLLPLIVVPYAVFQVWMLRRYLRAGAPEGRIDLLLGVALTHVAWFVILPLIGLW</sequence>
<dbReference type="InterPro" id="IPR044878">
    <property type="entry name" value="UbiA_sf"/>
</dbReference>
<feature type="transmembrane region" description="Helical" evidence="9">
    <location>
        <begin position="376"/>
        <end position="396"/>
    </location>
</feature>
<keyword evidence="5" id="KW-0808">Transferase</keyword>
<feature type="transmembrane region" description="Helical" evidence="9">
    <location>
        <begin position="444"/>
        <end position="462"/>
    </location>
</feature>
<dbReference type="InterPro" id="IPR026046">
    <property type="entry name" value="UBIAD1"/>
</dbReference>